<dbReference type="SUPFAM" id="SSF63825">
    <property type="entry name" value="YWTD domain"/>
    <property type="match status" value="1"/>
</dbReference>
<accession>A0A0E9LS70</accession>
<keyword evidence="2" id="KW-1185">Reference proteome</keyword>
<dbReference type="InterPro" id="IPR011042">
    <property type="entry name" value="6-blade_b-propeller_TolB-like"/>
</dbReference>
<comment type="caution">
    <text evidence="1">The sequence shown here is derived from an EMBL/GenBank/DDBJ whole genome shotgun (WGS) entry which is preliminary data.</text>
</comment>
<gene>
    <name evidence="1" type="ORF">JCM15548_160</name>
</gene>
<dbReference type="RefSeq" id="WP_062121996.1">
    <property type="nucleotide sequence ID" value="NZ_BAZW01000001.1"/>
</dbReference>
<sequence length="346" mass="39611">MKPNHLKVVGLYVFSSLLVFKFLILASCEDTKIESPYSIDLKRLAVKELVIDSIFAVDQIIQLETTEESLIKYISKIFLSEDYIVILDVHGNSALVFNSNGSFVSRIARHGRGPGEYIRLSDVYVDFEGNTIYLLDGCNSKKVLKYSLNGRFLKENSIDFCASAFTRVEENCFVFSLPAANHFNDTIEYSAIVATDSVYQRKWSGMPFDKKWSGHTYLSAITNTIFSNFNNETFFVPSLPRSVNKVYKITSSSVEPFLEVNPDNNRKLSELLKKLGPKNNETFNQIQQSDLYYNLNTFHKTGDLFFFSIVKGHERVFIAHKKGTNDYLFQKYGTRDDHHGPLSLYF</sequence>
<organism evidence="1 2">
    <name type="scientific">Geofilum rubicundum JCM 15548</name>
    <dbReference type="NCBI Taxonomy" id="1236989"/>
    <lineage>
        <taxon>Bacteria</taxon>
        <taxon>Pseudomonadati</taxon>
        <taxon>Bacteroidota</taxon>
        <taxon>Bacteroidia</taxon>
        <taxon>Marinilabiliales</taxon>
        <taxon>Marinilabiliaceae</taxon>
        <taxon>Geofilum</taxon>
    </lineage>
</organism>
<dbReference type="AlphaFoldDB" id="A0A0E9LS70"/>
<evidence type="ECO:0000313" key="2">
    <source>
        <dbReference type="Proteomes" id="UP000032900"/>
    </source>
</evidence>
<protein>
    <recommendedName>
        <fullName evidence="3">6-bladed beta-propeller</fullName>
    </recommendedName>
</protein>
<evidence type="ECO:0000313" key="1">
    <source>
        <dbReference type="EMBL" id="GAO28099.1"/>
    </source>
</evidence>
<dbReference type="OrthoDB" id="1007244at2"/>
<proteinExistence type="predicted"/>
<dbReference type="Pfam" id="PF17170">
    <property type="entry name" value="DUF5128"/>
    <property type="match status" value="1"/>
</dbReference>
<dbReference type="STRING" id="1236989.JCM15548_160"/>
<dbReference type="Gene3D" id="2.120.10.30">
    <property type="entry name" value="TolB, C-terminal domain"/>
    <property type="match status" value="1"/>
</dbReference>
<evidence type="ECO:0008006" key="3">
    <source>
        <dbReference type="Google" id="ProtNLM"/>
    </source>
</evidence>
<reference evidence="1 2" key="1">
    <citation type="journal article" date="2015" name="Microbes Environ.">
        <title>Distribution and evolution of nitrogen fixation genes in the phylum bacteroidetes.</title>
        <authorList>
            <person name="Inoue J."/>
            <person name="Oshima K."/>
            <person name="Suda W."/>
            <person name="Sakamoto M."/>
            <person name="Iino T."/>
            <person name="Noda S."/>
            <person name="Hongoh Y."/>
            <person name="Hattori M."/>
            <person name="Ohkuma M."/>
        </authorList>
    </citation>
    <scope>NUCLEOTIDE SEQUENCE [LARGE SCALE GENOMIC DNA]</scope>
    <source>
        <strain evidence="1">JCM 15548</strain>
    </source>
</reference>
<name>A0A0E9LS70_9BACT</name>
<dbReference type="EMBL" id="BAZW01000001">
    <property type="protein sequence ID" value="GAO28099.1"/>
    <property type="molecule type" value="Genomic_DNA"/>
</dbReference>
<dbReference type="Proteomes" id="UP000032900">
    <property type="component" value="Unassembled WGS sequence"/>
</dbReference>